<dbReference type="EMBL" id="JARIHO010000028">
    <property type="protein sequence ID" value="KAJ7339231.1"/>
    <property type="molecule type" value="Genomic_DNA"/>
</dbReference>
<evidence type="ECO:0000259" key="1">
    <source>
        <dbReference type="Pfam" id="PF16787"/>
    </source>
</evidence>
<proteinExistence type="predicted"/>
<comment type="caution">
    <text evidence="2">The sequence shown here is derived from an EMBL/GenBank/DDBJ whole genome shotgun (WGS) entry which is preliminary data.</text>
</comment>
<evidence type="ECO:0000313" key="2">
    <source>
        <dbReference type="EMBL" id="KAJ7339231.1"/>
    </source>
</evidence>
<dbReference type="Pfam" id="PF16787">
    <property type="entry name" value="NDC10_II"/>
    <property type="match status" value="1"/>
</dbReference>
<reference evidence="2" key="1">
    <citation type="submission" date="2023-03" db="EMBL/GenBank/DDBJ databases">
        <title>Massive genome expansion in bonnet fungi (Mycena s.s.) driven by repeated elements and novel gene families across ecological guilds.</title>
        <authorList>
            <consortium name="Lawrence Berkeley National Laboratory"/>
            <person name="Harder C.B."/>
            <person name="Miyauchi S."/>
            <person name="Viragh M."/>
            <person name="Kuo A."/>
            <person name="Thoen E."/>
            <person name="Andreopoulos B."/>
            <person name="Lu D."/>
            <person name="Skrede I."/>
            <person name="Drula E."/>
            <person name="Henrissat B."/>
            <person name="Morin E."/>
            <person name="Kohler A."/>
            <person name="Barry K."/>
            <person name="LaButti K."/>
            <person name="Morin E."/>
            <person name="Salamov A."/>
            <person name="Lipzen A."/>
            <person name="Mereny Z."/>
            <person name="Hegedus B."/>
            <person name="Baldrian P."/>
            <person name="Stursova M."/>
            <person name="Weitz H."/>
            <person name="Taylor A."/>
            <person name="Grigoriev I.V."/>
            <person name="Nagy L.G."/>
            <person name="Martin F."/>
            <person name="Kauserud H."/>
        </authorList>
    </citation>
    <scope>NUCLEOTIDE SEQUENCE</scope>
    <source>
        <strain evidence="2">CBHHK002</strain>
    </source>
</reference>
<dbReference type="Proteomes" id="UP001218218">
    <property type="component" value="Unassembled WGS sequence"/>
</dbReference>
<dbReference type="AlphaFoldDB" id="A0AAD7EM56"/>
<gene>
    <name evidence="2" type="ORF">DFH08DRAFT_812620</name>
</gene>
<sequence length="412" mass="45925">MLLTSCSVACRGNNTRSLLLSDLFVMDVMMNAKGLGEIVLEVLPSFYLPIIISATPLLPDFSDTEYGDFGKREWYGFHFFHPGRDPMVEMGYENHRKRVNLIYERNSINISKVTHAGCKFSVKTAREYGASVDGAKALGGWSDSSSFKPCYDRALLVDALLGAAMFDATKPESHFLAREFLGWTELNSFSAELPQELIAQIFPWVEDELVALKDLLLQDDSILYKKYPDSPLFNYSSFNSLVFWKFTTASVARLAEIEAKASLALKNLPQNLVRGFQGAIAGVSLAQRDETRAYIECLESQIQSLTRQFMGQTIGKGKSCSRKAQITPVLIPPPLFSALPPAAIARPAATTFKSTAFDPEMDPFNGINDFTFVLDTSNFAAIRPQRQFTAALCYSWAFYHSFVFVCTDSLLL</sequence>
<dbReference type="GO" id="GO:0003677">
    <property type="term" value="F:DNA binding"/>
    <property type="evidence" value="ECO:0007669"/>
    <property type="project" value="InterPro"/>
</dbReference>
<protein>
    <recommendedName>
        <fullName evidence="1">Ndc10 domain-containing protein</fullName>
    </recommendedName>
</protein>
<feature type="domain" description="Ndc10" evidence="1">
    <location>
        <begin position="66"/>
        <end position="207"/>
    </location>
</feature>
<accession>A0AAD7EM56</accession>
<keyword evidence="3" id="KW-1185">Reference proteome</keyword>
<evidence type="ECO:0000313" key="3">
    <source>
        <dbReference type="Proteomes" id="UP001218218"/>
    </source>
</evidence>
<name>A0AAD7EM56_9AGAR</name>
<dbReference type="InterPro" id="IPR038279">
    <property type="entry name" value="Ndc10_dom2_sf"/>
</dbReference>
<organism evidence="2 3">
    <name type="scientific">Mycena albidolilacea</name>
    <dbReference type="NCBI Taxonomy" id="1033008"/>
    <lineage>
        <taxon>Eukaryota</taxon>
        <taxon>Fungi</taxon>
        <taxon>Dikarya</taxon>
        <taxon>Basidiomycota</taxon>
        <taxon>Agaricomycotina</taxon>
        <taxon>Agaricomycetes</taxon>
        <taxon>Agaricomycetidae</taxon>
        <taxon>Agaricales</taxon>
        <taxon>Marasmiineae</taxon>
        <taxon>Mycenaceae</taxon>
        <taxon>Mycena</taxon>
    </lineage>
</organism>
<dbReference type="Gene3D" id="1.10.443.20">
    <property type="entry name" value="Centromere DNA-binding protein complex CBF3 subunit, domain 2"/>
    <property type="match status" value="1"/>
</dbReference>
<dbReference type="InterPro" id="IPR031872">
    <property type="entry name" value="NDC10_II"/>
</dbReference>